<name>A0ABW5GED8_9PSEU</name>
<dbReference type="Proteomes" id="UP001597419">
    <property type="component" value="Unassembled WGS sequence"/>
</dbReference>
<reference evidence="3" key="1">
    <citation type="journal article" date="2019" name="Int. J. Syst. Evol. Microbiol.">
        <title>The Global Catalogue of Microorganisms (GCM) 10K type strain sequencing project: providing services to taxonomists for standard genome sequencing and annotation.</title>
        <authorList>
            <consortium name="The Broad Institute Genomics Platform"/>
            <consortium name="The Broad Institute Genome Sequencing Center for Infectious Disease"/>
            <person name="Wu L."/>
            <person name="Ma J."/>
        </authorList>
    </citation>
    <scope>NUCLEOTIDE SEQUENCE [LARGE SCALE GENOMIC DNA]</scope>
    <source>
        <strain evidence="3">CGMCC 4.7643</strain>
    </source>
</reference>
<sequence>MDTERPPTRPLDSFARVIRDLQRVKTQQAKLKARRQDLENLLKAALVATDAQMGAVGTVDGVPSVSFVPQQRTTLDQTTLRKRYPEIAQECSAEQEVWTFRLLNP</sequence>
<accession>A0ABW5GED8</accession>
<evidence type="ECO:0000313" key="3">
    <source>
        <dbReference type="Proteomes" id="UP001597419"/>
    </source>
</evidence>
<protein>
    <recommendedName>
        <fullName evidence="4">Transposase</fullName>
    </recommendedName>
</protein>
<proteinExistence type="predicted"/>
<feature type="coiled-coil region" evidence="1">
    <location>
        <begin position="21"/>
        <end position="48"/>
    </location>
</feature>
<dbReference type="EMBL" id="JBHUKU010000004">
    <property type="protein sequence ID" value="MFD2458660.1"/>
    <property type="molecule type" value="Genomic_DNA"/>
</dbReference>
<evidence type="ECO:0008006" key="4">
    <source>
        <dbReference type="Google" id="ProtNLM"/>
    </source>
</evidence>
<gene>
    <name evidence="2" type="ORF">ACFSYJ_08615</name>
</gene>
<evidence type="ECO:0000313" key="2">
    <source>
        <dbReference type="EMBL" id="MFD2458660.1"/>
    </source>
</evidence>
<organism evidence="2 3">
    <name type="scientific">Amycolatopsis samaneae</name>
    <dbReference type="NCBI Taxonomy" id="664691"/>
    <lineage>
        <taxon>Bacteria</taxon>
        <taxon>Bacillati</taxon>
        <taxon>Actinomycetota</taxon>
        <taxon>Actinomycetes</taxon>
        <taxon>Pseudonocardiales</taxon>
        <taxon>Pseudonocardiaceae</taxon>
        <taxon>Amycolatopsis</taxon>
    </lineage>
</organism>
<keyword evidence="3" id="KW-1185">Reference proteome</keyword>
<evidence type="ECO:0000256" key="1">
    <source>
        <dbReference type="SAM" id="Coils"/>
    </source>
</evidence>
<keyword evidence="1" id="KW-0175">Coiled coil</keyword>
<dbReference type="RefSeq" id="WP_345387596.1">
    <property type="nucleotide sequence ID" value="NZ_BAABHG010000002.1"/>
</dbReference>
<comment type="caution">
    <text evidence="2">The sequence shown here is derived from an EMBL/GenBank/DDBJ whole genome shotgun (WGS) entry which is preliminary data.</text>
</comment>